<feature type="domain" description="Fibronectin type III-like" evidence="4">
    <location>
        <begin position="593"/>
        <end position="663"/>
    </location>
</feature>
<dbReference type="PANTHER" id="PTHR42715">
    <property type="entry name" value="BETA-GLUCOSIDASE"/>
    <property type="match status" value="1"/>
</dbReference>
<dbReference type="InterPro" id="IPR036881">
    <property type="entry name" value="Glyco_hydro_3_C_sf"/>
</dbReference>
<dbReference type="Proteomes" id="UP000199135">
    <property type="component" value="Unassembled WGS sequence"/>
</dbReference>
<keyword evidence="6" id="KW-1185">Reference proteome</keyword>
<dbReference type="InterPro" id="IPR036962">
    <property type="entry name" value="Glyco_hydro_3_N_sf"/>
</dbReference>
<keyword evidence="3" id="KW-0812">Transmembrane</keyword>
<dbReference type="InterPro" id="IPR026891">
    <property type="entry name" value="Fn3-like"/>
</dbReference>
<dbReference type="InterPro" id="IPR002772">
    <property type="entry name" value="Glyco_hydro_3_C"/>
</dbReference>
<evidence type="ECO:0000259" key="4">
    <source>
        <dbReference type="SMART" id="SM01217"/>
    </source>
</evidence>
<keyword evidence="3" id="KW-0472">Membrane</keyword>
<proteinExistence type="inferred from homology"/>
<comment type="caution">
    <text evidence="5">The sequence shown here is derived from an EMBL/GenBank/DDBJ whole genome shotgun (WGS) entry which is preliminary data.</text>
</comment>
<evidence type="ECO:0000256" key="3">
    <source>
        <dbReference type="SAM" id="Phobius"/>
    </source>
</evidence>
<dbReference type="SMART" id="SM01217">
    <property type="entry name" value="Fn3_like"/>
    <property type="match status" value="1"/>
</dbReference>
<evidence type="ECO:0000313" key="5">
    <source>
        <dbReference type="EMBL" id="SEH54400.1"/>
    </source>
</evidence>
<protein>
    <submittedName>
        <fullName evidence="5">Beta-glucosidase</fullName>
    </submittedName>
</protein>
<dbReference type="InterPro" id="IPR017853">
    <property type="entry name" value="GH"/>
</dbReference>
<keyword evidence="2" id="KW-0378">Hydrolase</keyword>
<dbReference type="Pfam" id="PF14310">
    <property type="entry name" value="Fn3-like"/>
    <property type="match status" value="1"/>
</dbReference>
<reference evidence="5 6" key="1">
    <citation type="submission" date="2016-10" db="EMBL/GenBank/DDBJ databases">
        <authorList>
            <person name="Varghese N."/>
            <person name="Submissions S."/>
        </authorList>
    </citation>
    <scope>NUCLEOTIDE SEQUENCE [LARGE SCALE GENOMIC DNA]</scope>
    <source>
        <strain evidence="5 6">WCP15</strain>
    </source>
</reference>
<gene>
    <name evidence="5" type="ORF">SAMN05216447_10553</name>
</gene>
<dbReference type="Gene3D" id="3.20.20.300">
    <property type="entry name" value="Glycoside hydrolase, family 3, N-terminal domain"/>
    <property type="match status" value="1"/>
</dbReference>
<dbReference type="EMBL" id="FNWT01000005">
    <property type="protein sequence ID" value="SEH54400.1"/>
    <property type="molecule type" value="Genomic_DNA"/>
</dbReference>
<dbReference type="RefSeq" id="WP_234970628.1">
    <property type="nucleotide sequence ID" value="NZ_FNWT01000005.1"/>
</dbReference>
<evidence type="ECO:0000256" key="2">
    <source>
        <dbReference type="ARBA" id="ARBA00022801"/>
    </source>
</evidence>
<evidence type="ECO:0000313" key="6">
    <source>
        <dbReference type="Proteomes" id="UP000199135"/>
    </source>
</evidence>
<dbReference type="InterPro" id="IPR001764">
    <property type="entry name" value="Glyco_hydro_3_N"/>
</dbReference>
<organism evidence="5 6">
    <name type="scientific">Parafannyhessea umbonata</name>
    <dbReference type="NCBI Taxonomy" id="604330"/>
    <lineage>
        <taxon>Bacteria</taxon>
        <taxon>Bacillati</taxon>
        <taxon>Actinomycetota</taxon>
        <taxon>Coriobacteriia</taxon>
        <taxon>Coriobacteriales</taxon>
        <taxon>Atopobiaceae</taxon>
        <taxon>Parafannyhessea</taxon>
    </lineage>
</organism>
<keyword evidence="3" id="KW-1133">Transmembrane helix</keyword>
<comment type="similarity">
    <text evidence="1">Belongs to the glycosyl hydrolase 3 family.</text>
</comment>
<accession>A0A1H6IY81</accession>
<dbReference type="PRINTS" id="PR00133">
    <property type="entry name" value="GLHYDRLASE3"/>
</dbReference>
<dbReference type="PANTHER" id="PTHR42715:SF10">
    <property type="entry name" value="BETA-GLUCOSIDASE"/>
    <property type="match status" value="1"/>
</dbReference>
<evidence type="ECO:0000256" key="1">
    <source>
        <dbReference type="ARBA" id="ARBA00005336"/>
    </source>
</evidence>
<dbReference type="SUPFAM" id="SSF51445">
    <property type="entry name" value="(Trans)glycosidases"/>
    <property type="match status" value="1"/>
</dbReference>
<dbReference type="Gene3D" id="2.60.40.10">
    <property type="entry name" value="Immunoglobulins"/>
    <property type="match status" value="1"/>
</dbReference>
<dbReference type="InterPro" id="IPR013783">
    <property type="entry name" value="Ig-like_fold"/>
</dbReference>
<dbReference type="InterPro" id="IPR050288">
    <property type="entry name" value="Cellulose_deg_GH3"/>
</dbReference>
<dbReference type="Pfam" id="PF00933">
    <property type="entry name" value="Glyco_hydro_3"/>
    <property type="match status" value="1"/>
</dbReference>
<sequence>MSTIDERVEEVLGKMTLEQKCALLSGKTPFGTRDFPDLGVPAMEFSDGPHGLRHQKDGANHLGIGGSDPATCFPTAVTVASSWDVELAGRMGAALGEEARSLGVGVLLGPGLCIKRSPLCGRDFEYFSEDPYLSGKMAAGFVRGVQEKGIAACPKHFAANSQETRRQASDSVLDERTLREIYLRGFEIAVREGRPKSIMSSYNLINGTYASQNRRLLQDVLRGEWGFEGATVTDWGGSVDHVSGVKAGTTFEMPAPGLDSPRELAEAVRSGRLDEHFVDARAREALHLVLESAAALEGADPEFDRDAHHDLARCVAREGVVLLKNEAPAGEGDALLPLRPGTRVALVGDFAQTPRYQGAGSSLVECTRLDTLLDVVGERGELDLLGFEPGFTHDGSDDAACRAAAVSLASGADVCVVCLGLAGGQETEGAERRDMLLPQAQVELLRAVRSCCDRVVVLLSCGCVVDTSWSGDCDALLYLGLGGQAGASAAYDVLTGSANPCGHLAETWPLSLEDTPTAGCYPSDGATAEYREGIYVGYRYYQSAHVPVAFPFGFGLSYTSFELSSARIAQWEQGRPARIEVNVGNTGDRAGATVVQAYVAKPEHEVFRAEQELKGFSRVELEKGESTTVSIDLDPRAFEYYNVGTCSWEVEGGRYELRLGLSCEDVRQTLGAELKGTGAPNPYAGRELPSYGSGYVHEVTCAEFATLLGHAAPNAIAPLGRSTCLRDLNRCRSLILLLVWLVLEGRHRQGLKPGNSPDLDVEFAYNMPLHAIAKMAPPVTMGVVDAIVREARGYGLVGFVPALAIALLVHGGVGVFAVVWLAWVLVPPLGALLVGALRNVTFARKLNLHGKAE</sequence>
<feature type="transmembrane region" description="Helical" evidence="3">
    <location>
        <begin position="815"/>
        <end position="837"/>
    </location>
</feature>
<dbReference type="Pfam" id="PF01915">
    <property type="entry name" value="Glyco_hydro_3_C"/>
    <property type="match status" value="1"/>
</dbReference>
<dbReference type="SUPFAM" id="SSF52279">
    <property type="entry name" value="Beta-D-glucan exohydrolase, C-terminal domain"/>
    <property type="match status" value="1"/>
</dbReference>
<dbReference type="Gene3D" id="3.40.50.1700">
    <property type="entry name" value="Glycoside hydrolase family 3 C-terminal domain"/>
    <property type="match status" value="1"/>
</dbReference>
<name>A0A1H6IY81_9ACTN</name>